<sequence length="148" mass="17045">MKISSALVKAIDDLIEKNNDAYNGFLKAKEKAKSMDLRTYLRSQADRRKDFAAKLAAEQKEMDSDEQSFEEGSVKGKIHRSWISFRSNFDDDKAILEECIRGDKACIKEYKNVWKEHRDMPPNLTAVLSKQVAEIEQTQNTIKTLEDL</sequence>
<dbReference type="EMBL" id="FQVT01000001">
    <property type="protein sequence ID" value="SHF58036.1"/>
    <property type="molecule type" value="Genomic_DNA"/>
</dbReference>
<reference evidence="3" key="1">
    <citation type="submission" date="2016-11" db="EMBL/GenBank/DDBJ databases">
        <authorList>
            <person name="Varghese N."/>
            <person name="Submissions S."/>
        </authorList>
    </citation>
    <scope>NUCLEOTIDE SEQUENCE [LARGE SCALE GENOMIC DNA]</scope>
    <source>
        <strain evidence="3">DSM 24579</strain>
    </source>
</reference>
<evidence type="ECO:0000313" key="2">
    <source>
        <dbReference type="EMBL" id="SHF58036.1"/>
    </source>
</evidence>
<organism evidence="2 3">
    <name type="scientific">Salegentibacter echinorum</name>
    <dbReference type="NCBI Taxonomy" id="1073325"/>
    <lineage>
        <taxon>Bacteria</taxon>
        <taxon>Pseudomonadati</taxon>
        <taxon>Bacteroidota</taxon>
        <taxon>Flavobacteriia</taxon>
        <taxon>Flavobacteriales</taxon>
        <taxon>Flavobacteriaceae</taxon>
        <taxon>Salegentibacter</taxon>
    </lineage>
</organism>
<dbReference type="Pfam" id="PF09537">
    <property type="entry name" value="DUF2383"/>
    <property type="match status" value="1"/>
</dbReference>
<dbReference type="RefSeq" id="WP_072876610.1">
    <property type="nucleotide sequence ID" value="NZ_FQVT01000001.1"/>
</dbReference>
<evidence type="ECO:0000313" key="3">
    <source>
        <dbReference type="Proteomes" id="UP000183945"/>
    </source>
</evidence>
<feature type="domain" description="DUF2383" evidence="1">
    <location>
        <begin position="8"/>
        <end position="115"/>
    </location>
</feature>
<dbReference type="InterPro" id="IPR012347">
    <property type="entry name" value="Ferritin-like"/>
</dbReference>
<protein>
    <recommendedName>
        <fullName evidence="1">DUF2383 domain-containing protein</fullName>
    </recommendedName>
</protein>
<dbReference type="OrthoDB" id="282393at2"/>
<dbReference type="Gene3D" id="1.20.1260.10">
    <property type="match status" value="1"/>
</dbReference>
<dbReference type="InterPro" id="IPR011971">
    <property type="entry name" value="CHP02284"/>
</dbReference>
<gene>
    <name evidence="2" type="ORF">SAMN05444483_101662</name>
</gene>
<dbReference type="AlphaFoldDB" id="A0A1M5CTN2"/>
<accession>A0A1M5CTN2</accession>
<dbReference type="STRING" id="1073325.SAMN05444483_101662"/>
<proteinExistence type="predicted"/>
<name>A0A1M5CTN2_SALEC</name>
<dbReference type="NCBIfam" id="TIGR02284">
    <property type="entry name" value="PA2169 family four-helix-bundle protein"/>
    <property type="match status" value="1"/>
</dbReference>
<keyword evidence="3" id="KW-1185">Reference proteome</keyword>
<dbReference type="Proteomes" id="UP000183945">
    <property type="component" value="Unassembled WGS sequence"/>
</dbReference>
<evidence type="ECO:0000259" key="1">
    <source>
        <dbReference type="Pfam" id="PF09537"/>
    </source>
</evidence>
<dbReference type="InterPro" id="IPR019052">
    <property type="entry name" value="DUF2383"/>
</dbReference>